<dbReference type="PANTHER" id="PTHR38593">
    <property type="entry name" value="BLR2558 PROTEIN"/>
    <property type="match status" value="1"/>
</dbReference>
<dbReference type="PANTHER" id="PTHR38593:SF1">
    <property type="entry name" value="BLR2558 PROTEIN"/>
    <property type="match status" value="1"/>
</dbReference>
<gene>
    <name evidence="3" type="ORF">HUK82_08995</name>
</gene>
<evidence type="ECO:0000256" key="1">
    <source>
        <dbReference type="SAM" id="SignalP"/>
    </source>
</evidence>
<evidence type="ECO:0000259" key="2">
    <source>
        <dbReference type="Pfam" id="PF13628"/>
    </source>
</evidence>
<keyword evidence="4" id="KW-1185">Reference proteome</keyword>
<evidence type="ECO:0000313" key="3">
    <source>
        <dbReference type="EMBL" id="NVN40698.1"/>
    </source>
</evidence>
<proteinExistence type="predicted"/>
<dbReference type="Proteomes" id="UP000585665">
    <property type="component" value="Unassembled WGS sequence"/>
</dbReference>
<name>A0A850P9U9_9PROT</name>
<evidence type="ECO:0000313" key="4">
    <source>
        <dbReference type="Proteomes" id="UP000585665"/>
    </source>
</evidence>
<feature type="signal peptide" evidence="1">
    <location>
        <begin position="1"/>
        <end position="20"/>
    </location>
</feature>
<dbReference type="InterPro" id="IPR025419">
    <property type="entry name" value="DUF4142"/>
</dbReference>
<keyword evidence="1" id="KW-0732">Signal</keyword>
<feature type="chain" id="PRO_5032598057" evidence="1">
    <location>
        <begin position="21"/>
        <end position="187"/>
    </location>
</feature>
<sequence>MKTILRWAFAASLVPLAACADQPKPPAAPPAPAPLAEADAQFVQTLSEANLLEIALAKVAATNAGQQKVKDYASMLNDDHTGNEAKLREIASAHGLTLADTLNDDDQKIVTTMQGEKGRRFDRDYTHAMIEGHTQLLPKVQAEMQSTTDDTLKSYATDTAAAVQKHIDGAKALAPAHGGTAHHRHHH</sequence>
<dbReference type="AlphaFoldDB" id="A0A850P9U9"/>
<dbReference type="Gene3D" id="1.20.1260.10">
    <property type="match status" value="1"/>
</dbReference>
<accession>A0A850P9U9</accession>
<dbReference type="Pfam" id="PF13628">
    <property type="entry name" value="DUF4142"/>
    <property type="match status" value="1"/>
</dbReference>
<feature type="domain" description="DUF4142" evidence="2">
    <location>
        <begin position="38"/>
        <end position="173"/>
    </location>
</feature>
<reference evidence="3 4" key="1">
    <citation type="submission" date="2020-06" db="EMBL/GenBank/DDBJ databases">
        <title>Description of novel acetic acid bacteria.</title>
        <authorList>
            <person name="Sombolestani A."/>
        </authorList>
    </citation>
    <scope>NUCLEOTIDE SEQUENCE [LARGE SCALE GENOMIC DNA]</scope>
    <source>
        <strain evidence="3 4">LMG 27010</strain>
    </source>
</reference>
<comment type="caution">
    <text evidence="3">The sequence shown here is derived from an EMBL/GenBank/DDBJ whole genome shotgun (WGS) entry which is preliminary data.</text>
</comment>
<dbReference type="RefSeq" id="WP_176613653.1">
    <property type="nucleotide sequence ID" value="NZ_JABXXR010000059.1"/>
</dbReference>
<dbReference type="InterPro" id="IPR012347">
    <property type="entry name" value="Ferritin-like"/>
</dbReference>
<dbReference type="EMBL" id="JABXXR010000059">
    <property type="protein sequence ID" value="NVN40698.1"/>
    <property type="molecule type" value="Genomic_DNA"/>
</dbReference>
<organism evidence="3 4">
    <name type="scientific">Ameyamaea chiangmaiensis</name>
    <dbReference type="NCBI Taxonomy" id="442969"/>
    <lineage>
        <taxon>Bacteria</taxon>
        <taxon>Pseudomonadati</taxon>
        <taxon>Pseudomonadota</taxon>
        <taxon>Alphaproteobacteria</taxon>
        <taxon>Acetobacterales</taxon>
        <taxon>Acetobacteraceae</taxon>
        <taxon>Ameyamaea</taxon>
    </lineage>
</organism>
<protein>
    <submittedName>
        <fullName evidence="3">DUF4142 domain-containing protein</fullName>
    </submittedName>
</protein>